<gene>
    <name evidence="2" type="ORF">D3795_04315</name>
</gene>
<dbReference type="AlphaFoldDB" id="A0AA92ILH9"/>
<reference evidence="2 3" key="1">
    <citation type="submission" date="2018-09" db="EMBL/GenBank/DDBJ databases">
        <title>Whole genome sequencing of Idiomarina andamanensis W-5T (LMG 29773T= JCM 31645T).</title>
        <authorList>
            <person name="Das S.K."/>
        </authorList>
    </citation>
    <scope>NUCLEOTIDE SEQUENCE [LARGE SCALE GENOMIC DNA]</scope>
    <source>
        <strain evidence="2 3">W-5T</strain>
    </source>
</reference>
<feature type="transmembrane region" description="Helical" evidence="1">
    <location>
        <begin position="42"/>
        <end position="60"/>
    </location>
</feature>
<keyword evidence="1" id="KW-0472">Membrane</keyword>
<organism evidence="2 3">
    <name type="scientific">Pseudidiomarina andamanensis</name>
    <dbReference type="NCBI Taxonomy" id="1940690"/>
    <lineage>
        <taxon>Bacteria</taxon>
        <taxon>Pseudomonadati</taxon>
        <taxon>Pseudomonadota</taxon>
        <taxon>Gammaproteobacteria</taxon>
        <taxon>Alteromonadales</taxon>
        <taxon>Idiomarinaceae</taxon>
        <taxon>Pseudidiomarina</taxon>
    </lineage>
</organism>
<dbReference type="RefSeq" id="WP_156266559.1">
    <property type="nucleotide sequence ID" value="NZ_CP032551.1"/>
</dbReference>
<keyword evidence="1" id="KW-1133">Transmembrane helix</keyword>
<name>A0AA92ILH9_9GAMM</name>
<accession>A0AA92ILH9</accession>
<dbReference type="EMBL" id="CP032551">
    <property type="protein sequence ID" value="QGT95446.1"/>
    <property type="molecule type" value="Genomic_DNA"/>
</dbReference>
<dbReference type="Proteomes" id="UP000427820">
    <property type="component" value="Chromosome"/>
</dbReference>
<proteinExistence type="predicted"/>
<sequence length="127" mass="14524">MTTKHEQQLQQQWQQYVATEAEHVELEFPQQRTTQFEKRIKPMWLTAVAFVMAIAVTWWLSFLPVPESSEASIAGAPASPSNEVAPMLLAANYRLDSLERRIQQAYLQGASDAELQQLWQQHQALAD</sequence>
<evidence type="ECO:0000256" key="1">
    <source>
        <dbReference type="SAM" id="Phobius"/>
    </source>
</evidence>
<keyword evidence="1" id="KW-0812">Transmembrane</keyword>
<protein>
    <submittedName>
        <fullName evidence="2">Uncharacterized protein</fullName>
    </submittedName>
</protein>
<evidence type="ECO:0000313" key="2">
    <source>
        <dbReference type="EMBL" id="QGT95446.1"/>
    </source>
</evidence>
<evidence type="ECO:0000313" key="3">
    <source>
        <dbReference type="Proteomes" id="UP000427820"/>
    </source>
</evidence>
<dbReference type="KEGG" id="panm:D3795_04315"/>
<keyword evidence="3" id="KW-1185">Reference proteome</keyword>